<proteinExistence type="predicted"/>
<evidence type="ECO:0000313" key="4">
    <source>
        <dbReference type="Proteomes" id="UP000186808"/>
    </source>
</evidence>
<reference evidence="2 4" key="1">
    <citation type="submission" date="2017-01" db="EMBL/GenBank/DDBJ databases">
        <authorList>
            <person name="Varghese N."/>
            <person name="Submissions S."/>
        </authorList>
    </citation>
    <scope>NUCLEOTIDE SEQUENCE [LARGE SCALE GENOMIC DNA]</scope>
    <source>
        <strain evidence="2 4">ATCC 33342</strain>
    </source>
</reference>
<protein>
    <submittedName>
        <fullName evidence="3">Uncharacterized protein</fullName>
    </submittedName>
</protein>
<keyword evidence="4" id="KW-1185">Reference proteome</keyword>
<evidence type="ECO:0000313" key="3">
    <source>
        <dbReference type="EMBL" id="STO25837.1"/>
    </source>
</evidence>
<dbReference type="Proteomes" id="UP000186808">
    <property type="component" value="Unassembled WGS sequence"/>
</dbReference>
<accession>A0A377GLX9</accession>
<dbReference type="Proteomes" id="UP000254374">
    <property type="component" value="Unassembled WGS sequence"/>
</dbReference>
<dbReference type="STRING" id="464.Lgor_0147"/>
<dbReference type="AlphaFoldDB" id="A0A377GLX9"/>
<evidence type="ECO:0000313" key="5">
    <source>
        <dbReference type="Proteomes" id="UP000254374"/>
    </source>
</evidence>
<dbReference type="RefSeq" id="WP_058466668.1">
    <property type="nucleotide sequence ID" value="NZ_CAAAIX010000001.1"/>
</dbReference>
<sequence length="76" mass="8338">MSQYSTSKMLGKLAAGQSNPRIEEVSQATEEVGQEFAVPQLMPSTKKSPEELEMKKVLNNILGASFSKGYSPMDKK</sequence>
<reference evidence="3 5" key="2">
    <citation type="submission" date="2018-06" db="EMBL/GenBank/DDBJ databases">
        <authorList>
            <consortium name="Pathogen Informatics"/>
            <person name="Doyle S."/>
        </authorList>
    </citation>
    <scope>NUCLEOTIDE SEQUENCE [LARGE SCALE GENOMIC DNA]</scope>
    <source>
        <strain evidence="3 5">NCTC11401</strain>
    </source>
</reference>
<evidence type="ECO:0000256" key="1">
    <source>
        <dbReference type="SAM" id="MobiDB-lite"/>
    </source>
</evidence>
<gene>
    <name evidence="3" type="ORF">NCTC11401_02679</name>
    <name evidence="2" type="ORF">SAMN05421777_102128</name>
</gene>
<feature type="region of interest" description="Disordered" evidence="1">
    <location>
        <begin position="1"/>
        <end position="47"/>
    </location>
</feature>
<name>A0A377GLX9_9GAMM</name>
<dbReference type="OrthoDB" id="5649529at2"/>
<organism evidence="3 5">
    <name type="scientific">Fluoribacter gormanii</name>
    <dbReference type="NCBI Taxonomy" id="464"/>
    <lineage>
        <taxon>Bacteria</taxon>
        <taxon>Pseudomonadati</taxon>
        <taxon>Pseudomonadota</taxon>
        <taxon>Gammaproteobacteria</taxon>
        <taxon>Legionellales</taxon>
        <taxon>Legionellaceae</taxon>
        <taxon>Fluoribacter</taxon>
    </lineage>
</organism>
<evidence type="ECO:0000313" key="2">
    <source>
        <dbReference type="EMBL" id="SIQ65000.1"/>
    </source>
</evidence>
<dbReference type="EMBL" id="UGGV01000001">
    <property type="protein sequence ID" value="STO25837.1"/>
    <property type="molecule type" value="Genomic_DNA"/>
</dbReference>
<dbReference type="EMBL" id="FTNL01000002">
    <property type="protein sequence ID" value="SIQ65000.1"/>
    <property type="molecule type" value="Genomic_DNA"/>
</dbReference>